<dbReference type="PANTHER" id="PTHR31005:SF8">
    <property type="entry name" value="DUF4139 DOMAIN-CONTAINING PROTEIN"/>
    <property type="match status" value="1"/>
</dbReference>
<name>A0A3P7I9N6_STRVU</name>
<keyword evidence="3" id="KW-1185">Reference proteome</keyword>
<gene>
    <name evidence="2" type="ORF">SVUK_LOCUS4959</name>
</gene>
<proteinExistence type="predicted"/>
<evidence type="ECO:0000313" key="2">
    <source>
        <dbReference type="EMBL" id="VDM69961.1"/>
    </source>
</evidence>
<reference evidence="2 3" key="1">
    <citation type="submission" date="2018-11" db="EMBL/GenBank/DDBJ databases">
        <authorList>
            <consortium name="Pathogen Informatics"/>
        </authorList>
    </citation>
    <scope>NUCLEOTIDE SEQUENCE [LARGE SCALE GENOMIC DNA]</scope>
</reference>
<dbReference type="InterPro" id="IPR011935">
    <property type="entry name" value="CHP02231"/>
</dbReference>
<dbReference type="OrthoDB" id="5871409at2759"/>
<organism evidence="2 3">
    <name type="scientific">Strongylus vulgaris</name>
    <name type="common">Blood worm</name>
    <dbReference type="NCBI Taxonomy" id="40348"/>
    <lineage>
        <taxon>Eukaryota</taxon>
        <taxon>Metazoa</taxon>
        <taxon>Ecdysozoa</taxon>
        <taxon>Nematoda</taxon>
        <taxon>Chromadorea</taxon>
        <taxon>Rhabditida</taxon>
        <taxon>Rhabditina</taxon>
        <taxon>Rhabditomorpha</taxon>
        <taxon>Strongyloidea</taxon>
        <taxon>Strongylidae</taxon>
        <taxon>Strongylus</taxon>
    </lineage>
</organism>
<dbReference type="InterPro" id="IPR025554">
    <property type="entry name" value="DUF4140"/>
</dbReference>
<evidence type="ECO:0000259" key="1">
    <source>
        <dbReference type="Pfam" id="PF13600"/>
    </source>
</evidence>
<dbReference type="EMBL" id="UYYB01014216">
    <property type="protein sequence ID" value="VDM69961.1"/>
    <property type="molecule type" value="Genomic_DNA"/>
</dbReference>
<feature type="domain" description="DUF4140" evidence="1">
    <location>
        <begin position="71"/>
        <end position="143"/>
    </location>
</feature>
<protein>
    <recommendedName>
        <fullName evidence="1">DUF4140 domain-containing protein</fullName>
    </recommendedName>
</protein>
<sequence>MSDENTPTVLRKECREQKLERVVVFNDRAELKRVVQCDLKPGLNEVHVEAIKNPVDLPLSAIHLFQIVYSQNVTQRIIYDSLRVDGRGDGIIHDVQLREKPAIHEETDSPKAIELRRKVDEKEQEVYLLQDREGILRKRIEVLDKIVSEVGGAVVKPPKPERESFILNQETLDNLSSFFKFYENSSTEVRAG</sequence>
<dbReference type="Proteomes" id="UP000270094">
    <property type="component" value="Unassembled WGS sequence"/>
</dbReference>
<accession>A0A3P7I9N6</accession>
<dbReference type="PANTHER" id="PTHR31005">
    <property type="entry name" value="DUF4139 DOMAIN-CONTAINING PROTEIN"/>
    <property type="match status" value="1"/>
</dbReference>
<dbReference type="Pfam" id="PF13600">
    <property type="entry name" value="DUF4140"/>
    <property type="match status" value="1"/>
</dbReference>
<dbReference type="AlphaFoldDB" id="A0A3P7I9N6"/>
<evidence type="ECO:0000313" key="3">
    <source>
        <dbReference type="Proteomes" id="UP000270094"/>
    </source>
</evidence>